<feature type="domain" description="Cadherin" evidence="5">
    <location>
        <begin position="711"/>
        <end position="800"/>
    </location>
</feature>
<dbReference type="InterPro" id="IPR018511">
    <property type="entry name" value="Hemolysin-typ_Ca-bd_CS"/>
</dbReference>
<keyword evidence="3" id="KW-0964">Secreted</keyword>
<evidence type="ECO:0000256" key="1">
    <source>
        <dbReference type="ARBA" id="ARBA00004613"/>
    </source>
</evidence>
<evidence type="ECO:0000313" key="8">
    <source>
        <dbReference type="Proteomes" id="UP001205890"/>
    </source>
</evidence>
<dbReference type="SUPFAM" id="SSF49899">
    <property type="entry name" value="Concanavalin A-like lectins/glucanases"/>
    <property type="match status" value="1"/>
</dbReference>
<dbReference type="PANTHER" id="PTHR38340">
    <property type="entry name" value="S-LAYER PROTEIN"/>
    <property type="match status" value="1"/>
</dbReference>
<feature type="domain" description="GH16" evidence="6">
    <location>
        <begin position="12"/>
        <end position="250"/>
    </location>
</feature>
<reference evidence="7 8" key="1">
    <citation type="submission" date="2022-07" db="EMBL/GenBank/DDBJ databases">
        <authorList>
            <person name="Li W.-J."/>
            <person name="Deng Q.-Q."/>
        </authorList>
    </citation>
    <scope>NUCLEOTIDE SEQUENCE [LARGE SCALE GENOMIC DNA]</scope>
    <source>
        <strain evidence="7 8">SYSU M60028</strain>
    </source>
</reference>
<dbReference type="CDD" id="cd08023">
    <property type="entry name" value="GH16_laminarinase_like"/>
    <property type="match status" value="1"/>
</dbReference>
<keyword evidence="8" id="KW-1185">Reference proteome</keyword>
<feature type="region of interest" description="Disordered" evidence="4">
    <location>
        <begin position="271"/>
        <end position="317"/>
    </location>
</feature>
<evidence type="ECO:0000313" key="7">
    <source>
        <dbReference type="EMBL" id="MCP8940836.1"/>
    </source>
</evidence>
<evidence type="ECO:0000256" key="2">
    <source>
        <dbReference type="ARBA" id="ARBA00006865"/>
    </source>
</evidence>
<accession>A0ABT1LIR2</accession>
<dbReference type="PROSITE" id="PS00330">
    <property type="entry name" value="HEMOLYSIN_CALCIUM"/>
    <property type="match status" value="6"/>
</dbReference>
<dbReference type="Gene3D" id="2.60.120.200">
    <property type="match status" value="1"/>
</dbReference>
<dbReference type="RefSeq" id="WP_254746052.1">
    <property type="nucleotide sequence ID" value="NZ_JANCLU010000028.1"/>
</dbReference>
<comment type="similarity">
    <text evidence="2">Belongs to the glycosyl hydrolase 16 family.</text>
</comment>
<dbReference type="InterPro" id="IPR011049">
    <property type="entry name" value="Serralysin-like_metalloprot_C"/>
</dbReference>
<organism evidence="7 8">
    <name type="scientific">Alsobacter ponti</name>
    <dbReference type="NCBI Taxonomy" id="2962936"/>
    <lineage>
        <taxon>Bacteria</taxon>
        <taxon>Pseudomonadati</taxon>
        <taxon>Pseudomonadota</taxon>
        <taxon>Alphaproteobacteria</taxon>
        <taxon>Hyphomicrobiales</taxon>
        <taxon>Alsobacteraceae</taxon>
        <taxon>Alsobacter</taxon>
    </lineage>
</organism>
<dbReference type="InterPro" id="IPR015919">
    <property type="entry name" value="Cadherin-like_sf"/>
</dbReference>
<dbReference type="InterPro" id="IPR000757">
    <property type="entry name" value="Beta-glucanase-like"/>
</dbReference>
<dbReference type="Pfam" id="PF00722">
    <property type="entry name" value="Glyco_hydro_16"/>
    <property type="match status" value="1"/>
</dbReference>
<dbReference type="Gene3D" id="2.60.40.60">
    <property type="entry name" value="Cadherins"/>
    <property type="match status" value="1"/>
</dbReference>
<dbReference type="PROSITE" id="PS50268">
    <property type="entry name" value="CADHERIN_2"/>
    <property type="match status" value="1"/>
</dbReference>
<feature type="compositionally biased region" description="Gly residues" evidence="4">
    <location>
        <begin position="279"/>
        <end position="299"/>
    </location>
</feature>
<evidence type="ECO:0000259" key="6">
    <source>
        <dbReference type="PROSITE" id="PS51762"/>
    </source>
</evidence>
<proteinExistence type="inferred from homology"/>
<dbReference type="PROSITE" id="PS51762">
    <property type="entry name" value="GH16_2"/>
    <property type="match status" value="1"/>
</dbReference>
<sequence length="1160" mass="115932">MNLVFADEFDRTDFYDQPVPTWDTSFYFGGRTILPLYQKQFFLDRNYVTNDGVSPGIDPYSISDGVLAITANPLPPELSPVLDNRTYSSGLLSSFNDFSFQYGYVEVRAQVPAGQGLWPAFWMLRTDEGVLGEIDIAEILGNATSTVNSTIHTSTDGVTVTSTPVVRTTVSDLSVGFHTYGMDWTPDSITFSVDGVVTGQVATPDALKATMYLLANSSVGGIWSGEPNASTPFPSQLLIDYIRVYQDADRSALAVPRNIVGGEGNETFAGADGADTIAGNGGDDTFGGGAGGDSLSGGAGDDRIQGDTGNDTIDGGPGADYMMGGRGDDVYYVDDSHDIAWDAPNGGYDTVYVSASSFRLGPSPLGNAIERMVYTGGGDATLVGSGYANSIVGGAGADWLDGGGAADTLEGKGGDDVYVVDGTGDLVVEQAGGGFDTVRTALAAYTLGANVEGLVATGDGPFKGVGNALDNLLVGAGSADSLAGLAGNDTLSGAAGADTMAGGVGDDVYVVDDAGDIATEAANAGFDTVQASVGSWTLTGNLESLVYTGVSAFRGVGNGLDNVVSGGDGADTLIGGAGADTLYGGAGADRLNGGLGDDRIVAGAGADTVTGDAGADVFVFAAQSVASRALVTDFAVAGGDRLDVRGLGLASWTDVQSHLSEDAGGNAVIAAAGETVTLQGVRAAQLAEANFVFGATASGSAPVGLTVPVTQIAENSPAGTPISVLIGMDPDRGGTLSYTLVDDAGGLFAISGRTLVVNGPLDYESAASHDITVRVTDETGLSFDKSVRLAVTDVNEAPYGLALSSDHVAAGSATGAIVGLVTVQDPDAEDVPTLTLADDAGGRFLLSAGRLVVVGPLDAPSFDVSVLATDSGGLTTQSAFTVTVDGYWSGGAGNVVDGTSGNDLITPTATVVGQLYPTAGPDTLRGHDGNDTLDGGGGDDSLAGDAGTDSLVGGAGNDTMDGGLGGDTLAGGQGDDVYVVDTGDAVSELSNGGYDTVWTALSSYGLTGNVEALIYTGSGAFKGNGNGLDNALTGGAFNDTLVGGAGADSLSGLAGNDRLNGGLGNDTLAGGSGADTLTGDAGNDIFLFTSPATASTATITDFVVGQDRIDARALGLASFADVTSHAADNGLGYAVISAGGETITLQNVSLSKLGEGDFVF</sequence>
<dbReference type="Proteomes" id="UP001205890">
    <property type="component" value="Unassembled WGS sequence"/>
</dbReference>
<evidence type="ECO:0000259" key="5">
    <source>
        <dbReference type="PROSITE" id="PS50268"/>
    </source>
</evidence>
<feature type="compositionally biased region" description="Low complexity" evidence="4">
    <location>
        <begin position="940"/>
        <end position="950"/>
    </location>
</feature>
<evidence type="ECO:0000256" key="3">
    <source>
        <dbReference type="ARBA" id="ARBA00022525"/>
    </source>
</evidence>
<dbReference type="CDD" id="cd11304">
    <property type="entry name" value="Cadherin_repeat"/>
    <property type="match status" value="2"/>
</dbReference>
<dbReference type="SUPFAM" id="SSF49313">
    <property type="entry name" value="Cadherin-like"/>
    <property type="match status" value="1"/>
</dbReference>
<evidence type="ECO:0000256" key="4">
    <source>
        <dbReference type="SAM" id="MobiDB-lite"/>
    </source>
</evidence>
<dbReference type="InterPro" id="IPR002126">
    <property type="entry name" value="Cadherin-like_dom"/>
</dbReference>
<dbReference type="PANTHER" id="PTHR38340:SF1">
    <property type="entry name" value="S-LAYER PROTEIN"/>
    <property type="match status" value="1"/>
</dbReference>
<dbReference type="InterPro" id="IPR013320">
    <property type="entry name" value="ConA-like_dom_sf"/>
</dbReference>
<dbReference type="EMBL" id="JANCLU010000028">
    <property type="protein sequence ID" value="MCP8940836.1"/>
    <property type="molecule type" value="Genomic_DNA"/>
</dbReference>
<dbReference type="Gene3D" id="2.150.10.10">
    <property type="entry name" value="Serralysin-like metalloprotease, C-terminal"/>
    <property type="match status" value="7"/>
</dbReference>
<dbReference type="Pfam" id="PF00028">
    <property type="entry name" value="Cadherin"/>
    <property type="match status" value="1"/>
</dbReference>
<dbReference type="SMART" id="SM00112">
    <property type="entry name" value="CA"/>
    <property type="match status" value="1"/>
</dbReference>
<protein>
    <submittedName>
        <fullName evidence="7">Family 16 glycosylhydrolase</fullName>
    </submittedName>
</protein>
<dbReference type="InterPro" id="IPR050557">
    <property type="entry name" value="RTX_toxin/Mannuronan_C5-epim"/>
</dbReference>
<comment type="caution">
    <text evidence="7">The sequence shown here is derived from an EMBL/GenBank/DDBJ whole genome shotgun (WGS) entry which is preliminary data.</text>
</comment>
<gene>
    <name evidence="7" type="ORF">NK718_20105</name>
</gene>
<feature type="region of interest" description="Disordered" evidence="4">
    <location>
        <begin position="920"/>
        <end position="958"/>
    </location>
</feature>
<dbReference type="PRINTS" id="PR00313">
    <property type="entry name" value="CABNDNGRPT"/>
</dbReference>
<comment type="subcellular location">
    <subcellularLocation>
        <location evidence="1">Secreted</location>
    </subcellularLocation>
</comment>
<dbReference type="SUPFAM" id="SSF51120">
    <property type="entry name" value="beta-Roll"/>
    <property type="match status" value="6"/>
</dbReference>
<name>A0ABT1LIR2_9HYPH</name>
<dbReference type="Pfam" id="PF00353">
    <property type="entry name" value="HemolysinCabind"/>
    <property type="match status" value="7"/>
</dbReference>
<dbReference type="InterPro" id="IPR001343">
    <property type="entry name" value="Hemolysn_Ca-bd"/>
</dbReference>